<comment type="caution">
    <text evidence="4">The sequence shown here is derived from an EMBL/GenBank/DDBJ whole genome shotgun (WGS) entry which is preliminary data.</text>
</comment>
<feature type="region of interest" description="Disordered" evidence="1">
    <location>
        <begin position="25"/>
        <end position="77"/>
    </location>
</feature>
<dbReference type="PROSITE" id="PS51257">
    <property type="entry name" value="PROKAR_LIPOPROTEIN"/>
    <property type="match status" value="1"/>
</dbReference>
<feature type="signal peptide" evidence="2">
    <location>
        <begin position="1"/>
        <end position="21"/>
    </location>
</feature>
<organism evidence="4 5">
    <name type="scientific">Cryobacterium zongtaii</name>
    <dbReference type="NCBI Taxonomy" id="1259217"/>
    <lineage>
        <taxon>Bacteria</taxon>
        <taxon>Bacillati</taxon>
        <taxon>Actinomycetota</taxon>
        <taxon>Actinomycetes</taxon>
        <taxon>Micrococcales</taxon>
        <taxon>Microbacteriaceae</taxon>
        <taxon>Cryobacterium</taxon>
    </lineage>
</organism>
<evidence type="ECO:0000313" key="4">
    <source>
        <dbReference type="EMBL" id="POH62933.1"/>
    </source>
</evidence>
<proteinExistence type="predicted"/>
<gene>
    <name evidence="4" type="ORF">C3B61_14710</name>
</gene>
<feature type="chain" id="PRO_5038655002" evidence="2">
    <location>
        <begin position="22"/>
        <end position="217"/>
    </location>
</feature>
<name>A0A2S3ZBC5_9MICO</name>
<feature type="domain" description="DUF4232" evidence="3">
    <location>
        <begin position="80"/>
        <end position="204"/>
    </location>
</feature>
<evidence type="ECO:0000313" key="5">
    <source>
        <dbReference type="Proteomes" id="UP000237340"/>
    </source>
</evidence>
<evidence type="ECO:0000256" key="2">
    <source>
        <dbReference type="SAM" id="SignalP"/>
    </source>
</evidence>
<keyword evidence="2" id="KW-0732">Signal</keyword>
<protein>
    <submittedName>
        <fullName evidence="4">DUF4232 domain-containing protein</fullName>
    </submittedName>
</protein>
<dbReference type="AlphaFoldDB" id="A0A2S3ZBC5"/>
<evidence type="ECO:0000259" key="3">
    <source>
        <dbReference type="Pfam" id="PF14016"/>
    </source>
</evidence>
<sequence>MKKLCALCSGIAVIFFLTGCAGQESGEAASSTPSPTSTGYPSASPSPVAPDPGKSEPSGEASVPANDPDVTPMPVGVAECDGDNLGISIAAQPMASGAGSFFSEITFTNTSGDACLVEGAPSIFNLADSATGAVVGKRAADSGMPEVVQLAPGASAYSTIHFSNAGAYDCATAVADVAKVSPPNWDSSRTITLESPVTVCNTPATYNVSWISATSLF</sequence>
<dbReference type="EMBL" id="PPXD01000024">
    <property type="protein sequence ID" value="POH62933.1"/>
    <property type="molecule type" value="Genomic_DNA"/>
</dbReference>
<reference evidence="4 5" key="1">
    <citation type="submission" date="2018-01" db="EMBL/GenBank/DDBJ databases">
        <title>Cryobacterium sp. nov., from glaciers in China.</title>
        <authorList>
            <person name="Liu Q."/>
            <person name="Xin Y.-H."/>
        </authorList>
    </citation>
    <scope>NUCLEOTIDE SEQUENCE [LARGE SCALE GENOMIC DNA]</scope>
    <source>
        <strain evidence="4 5">TMN-42</strain>
    </source>
</reference>
<feature type="compositionally biased region" description="Low complexity" evidence="1">
    <location>
        <begin position="25"/>
        <end position="46"/>
    </location>
</feature>
<dbReference type="Proteomes" id="UP000237340">
    <property type="component" value="Unassembled WGS sequence"/>
</dbReference>
<evidence type="ECO:0000256" key="1">
    <source>
        <dbReference type="SAM" id="MobiDB-lite"/>
    </source>
</evidence>
<accession>A0A2S3ZBC5</accession>
<dbReference type="InterPro" id="IPR025326">
    <property type="entry name" value="DUF4232"/>
</dbReference>
<keyword evidence="5" id="KW-1185">Reference proteome</keyword>
<dbReference type="Pfam" id="PF14016">
    <property type="entry name" value="DUF4232"/>
    <property type="match status" value="1"/>
</dbReference>